<feature type="compositionally biased region" description="Low complexity" evidence="1">
    <location>
        <begin position="53"/>
        <end position="64"/>
    </location>
</feature>
<feature type="compositionally biased region" description="Pro residues" evidence="1">
    <location>
        <begin position="101"/>
        <end position="114"/>
    </location>
</feature>
<dbReference type="RefSeq" id="XP_018039601.1">
    <property type="nucleotide sequence ID" value="XM_018184529.1"/>
</dbReference>
<evidence type="ECO:0000313" key="3">
    <source>
        <dbReference type="Proteomes" id="UP000077069"/>
    </source>
</evidence>
<dbReference type="GeneID" id="28768015"/>
<keyword evidence="3" id="KW-1185">Reference proteome</keyword>
<feature type="compositionally biased region" description="Polar residues" evidence="1">
    <location>
        <begin position="144"/>
        <end position="155"/>
    </location>
</feature>
<gene>
    <name evidence="2" type="ORF">CC84DRAFT_1255336</name>
</gene>
<accession>A0A177CPK5</accession>
<evidence type="ECO:0000313" key="2">
    <source>
        <dbReference type="EMBL" id="OAG09236.1"/>
    </source>
</evidence>
<feature type="compositionally biased region" description="Pro residues" evidence="1">
    <location>
        <begin position="181"/>
        <end position="191"/>
    </location>
</feature>
<feature type="compositionally biased region" description="Low complexity" evidence="1">
    <location>
        <begin position="156"/>
        <end position="175"/>
    </location>
</feature>
<dbReference type="Proteomes" id="UP000077069">
    <property type="component" value="Unassembled WGS sequence"/>
</dbReference>
<proteinExistence type="predicted"/>
<feature type="region of interest" description="Disordered" evidence="1">
    <location>
        <begin position="277"/>
        <end position="298"/>
    </location>
</feature>
<dbReference type="EMBL" id="KV441549">
    <property type="protein sequence ID" value="OAG09236.1"/>
    <property type="molecule type" value="Genomic_DNA"/>
</dbReference>
<organism evidence="2 3">
    <name type="scientific">Paraphaeosphaeria sporulosa</name>
    <dbReference type="NCBI Taxonomy" id="1460663"/>
    <lineage>
        <taxon>Eukaryota</taxon>
        <taxon>Fungi</taxon>
        <taxon>Dikarya</taxon>
        <taxon>Ascomycota</taxon>
        <taxon>Pezizomycotina</taxon>
        <taxon>Dothideomycetes</taxon>
        <taxon>Pleosporomycetidae</taxon>
        <taxon>Pleosporales</taxon>
        <taxon>Massarineae</taxon>
        <taxon>Didymosphaeriaceae</taxon>
        <taxon>Paraphaeosphaeria</taxon>
    </lineage>
</organism>
<evidence type="ECO:0000256" key="1">
    <source>
        <dbReference type="SAM" id="MobiDB-lite"/>
    </source>
</evidence>
<reference evidence="2 3" key="1">
    <citation type="submission" date="2016-05" db="EMBL/GenBank/DDBJ databases">
        <title>Comparative analysis of secretome profiles of manganese(II)-oxidizing ascomycete fungi.</title>
        <authorList>
            <consortium name="DOE Joint Genome Institute"/>
            <person name="Zeiner C.A."/>
            <person name="Purvine S.O."/>
            <person name="Zink E.M."/>
            <person name="Wu S."/>
            <person name="Pasa-Tolic L."/>
            <person name="Chaput D.L."/>
            <person name="Haridas S."/>
            <person name="Grigoriev I.V."/>
            <person name="Santelli C.M."/>
            <person name="Hansel C.M."/>
        </authorList>
    </citation>
    <scope>NUCLEOTIDE SEQUENCE [LARGE SCALE GENOMIC DNA]</scope>
    <source>
        <strain evidence="2 3">AP3s5-JAC2a</strain>
    </source>
</reference>
<dbReference type="OrthoDB" id="10539517at2759"/>
<sequence length="298" mass="31522">MPHEQLDPAYPAPPFGGSEFPPRTSSRFGTGSYEDMFSSLDAHPVLSRPLMHPGTGQPLTPTTPSESHCPTFRHQRPRTPKSYSHCPPSPRSATYASRPLSPAPPVPPMPPSPHLPLKTSYSTGAISTLAGPGSGPPGPIYAPSRSSSTKSNYTLASSTSAATAASRSSSTTSRRSTMKPRPGPCALPPQPGRHNSLAELHARQTNIDRVVQPISPYAEEPNPLERMGYLVGGIVRRKSSGVELRAENDGERAAGLGGGLGLRKKSSFARLGWGARGGGEYEAERRGSAPGVDVSRNF</sequence>
<dbReference type="InParanoid" id="A0A177CPK5"/>
<protein>
    <submittedName>
        <fullName evidence="2">Uncharacterized protein</fullName>
    </submittedName>
</protein>
<name>A0A177CPK5_9PLEO</name>
<dbReference type="AlphaFoldDB" id="A0A177CPK5"/>
<feature type="region of interest" description="Disordered" evidence="1">
    <location>
        <begin position="1"/>
        <end position="193"/>
    </location>
</feature>